<dbReference type="Gene3D" id="3.30.1380.10">
    <property type="match status" value="1"/>
</dbReference>
<reference evidence="1 2" key="1">
    <citation type="submission" date="2016-06" db="EMBL/GenBank/DDBJ databases">
        <authorList>
            <person name="Kjaerup R.B."/>
            <person name="Dalgaard T.S."/>
            <person name="Juul-Madsen H.R."/>
        </authorList>
    </citation>
    <scope>NUCLEOTIDE SEQUENCE [LARGE SCALE GENOMIC DNA]</scope>
</reference>
<dbReference type="OrthoDB" id="9930at10239"/>
<sequence>MFQPNPNQFKLEELMPPDIIKRRGKNAAYIINPLVMLTLQQLRNKFGAIIVNSPAKGMTQRSVRTLQFFINQEQPKGGNYKERALELYAASDSMHKYGGAMDLTFVSYTPQAVRAYIQQNPNEFPFIHFLETDISWFHFDVRNQPDLTVWSPTRGVVTVIKQHPIEWNKIVPNL</sequence>
<evidence type="ECO:0000313" key="1">
    <source>
        <dbReference type="EMBL" id="ANZ49002.1"/>
    </source>
</evidence>
<organism evidence="1 2">
    <name type="scientific">Erwinia phage vB_EamM_EarlPhillipIV</name>
    <dbReference type="NCBI Taxonomy" id="1883372"/>
    <lineage>
        <taxon>Viruses</taxon>
        <taxon>Duplodnaviria</taxon>
        <taxon>Heunggongvirae</taxon>
        <taxon>Uroviricota</taxon>
        <taxon>Caudoviricetes</taxon>
        <taxon>Chimalliviridae</taxon>
        <taxon>Derbicusvirus</taxon>
        <taxon>Derbicusvirus derbicus</taxon>
    </lineage>
</organism>
<dbReference type="EMBL" id="KX397367">
    <property type="protein sequence ID" value="ANZ49002.1"/>
    <property type="molecule type" value="Genomic_DNA"/>
</dbReference>
<dbReference type="InterPro" id="IPR009045">
    <property type="entry name" value="Zn_M74/Hedgehog-like"/>
</dbReference>
<proteinExistence type="predicted"/>
<dbReference type="RefSeq" id="YP_009278465.1">
    <property type="nucleotide sequence ID" value="NC_031007.1"/>
</dbReference>
<evidence type="ECO:0008006" key="3">
    <source>
        <dbReference type="Google" id="ProtNLM"/>
    </source>
</evidence>
<protein>
    <recommendedName>
        <fullName evidence="3">Peptidase M15A C-terminal domain-containing protein</fullName>
    </recommendedName>
</protein>
<dbReference type="SUPFAM" id="SSF55166">
    <property type="entry name" value="Hedgehog/DD-peptidase"/>
    <property type="match status" value="1"/>
</dbReference>
<evidence type="ECO:0000313" key="2">
    <source>
        <dbReference type="Proteomes" id="UP000201594"/>
    </source>
</evidence>
<name>A0A1B2ICQ3_9CAUD</name>
<dbReference type="GeneID" id="29061756"/>
<dbReference type="Proteomes" id="UP000201594">
    <property type="component" value="Segment"/>
</dbReference>
<dbReference type="KEGG" id="vg:29061756"/>
<gene>
    <name evidence="1" type="ORF">EARLPHILLIPIV_153</name>
</gene>
<accession>A0A1B2ICQ3</accession>